<dbReference type="GeneID" id="85306084"/>
<dbReference type="InterPro" id="IPR021858">
    <property type="entry name" value="Fun_TF"/>
</dbReference>
<organism evidence="4 5">
    <name type="scientific">Phialemonium atrogriseum</name>
    <dbReference type="NCBI Taxonomy" id="1093897"/>
    <lineage>
        <taxon>Eukaryota</taxon>
        <taxon>Fungi</taxon>
        <taxon>Dikarya</taxon>
        <taxon>Ascomycota</taxon>
        <taxon>Pezizomycotina</taxon>
        <taxon>Sordariomycetes</taxon>
        <taxon>Sordariomycetidae</taxon>
        <taxon>Cephalothecales</taxon>
        <taxon>Cephalothecaceae</taxon>
        <taxon>Phialemonium</taxon>
    </lineage>
</organism>
<dbReference type="InterPro" id="IPR036864">
    <property type="entry name" value="Zn2-C6_fun-type_DNA-bd_sf"/>
</dbReference>
<dbReference type="Proteomes" id="UP001244011">
    <property type="component" value="Unassembled WGS sequence"/>
</dbReference>
<dbReference type="CDD" id="cd00067">
    <property type="entry name" value="GAL4"/>
    <property type="match status" value="1"/>
</dbReference>
<dbReference type="AlphaFoldDB" id="A0AAJ0C6W4"/>
<keyword evidence="5" id="KW-1185">Reference proteome</keyword>
<dbReference type="RefSeq" id="XP_060287476.1">
    <property type="nucleotide sequence ID" value="XM_060422897.1"/>
</dbReference>
<dbReference type="PROSITE" id="PS00463">
    <property type="entry name" value="ZN2_CY6_FUNGAL_1"/>
    <property type="match status" value="1"/>
</dbReference>
<evidence type="ECO:0000259" key="3">
    <source>
        <dbReference type="PROSITE" id="PS50048"/>
    </source>
</evidence>
<feature type="region of interest" description="Disordered" evidence="2">
    <location>
        <begin position="669"/>
        <end position="692"/>
    </location>
</feature>
<protein>
    <submittedName>
        <fullName evidence="4">Oleate activated transcription factor 3</fullName>
    </submittedName>
</protein>
<dbReference type="PANTHER" id="PTHR37540:SF9">
    <property type="entry name" value="ZN(2)-C6 FUNGAL-TYPE DOMAIN-CONTAINING PROTEIN"/>
    <property type="match status" value="1"/>
</dbReference>
<name>A0AAJ0C6W4_9PEZI</name>
<dbReference type="InterPro" id="IPR001138">
    <property type="entry name" value="Zn2Cys6_DnaBD"/>
</dbReference>
<dbReference type="PROSITE" id="PS50048">
    <property type="entry name" value="ZN2_CY6_FUNGAL_2"/>
    <property type="match status" value="1"/>
</dbReference>
<evidence type="ECO:0000256" key="1">
    <source>
        <dbReference type="ARBA" id="ARBA00023242"/>
    </source>
</evidence>
<feature type="compositionally biased region" description="Polar residues" evidence="2">
    <location>
        <begin position="683"/>
        <end position="692"/>
    </location>
</feature>
<reference evidence="4" key="1">
    <citation type="submission" date="2023-06" db="EMBL/GenBank/DDBJ databases">
        <title>Genome-scale phylogeny and comparative genomics of the fungal order Sordariales.</title>
        <authorList>
            <consortium name="Lawrence Berkeley National Laboratory"/>
            <person name="Hensen N."/>
            <person name="Bonometti L."/>
            <person name="Westerberg I."/>
            <person name="Brannstrom I.O."/>
            <person name="Guillou S."/>
            <person name="Cros-Aarteil S."/>
            <person name="Calhoun S."/>
            <person name="Haridas S."/>
            <person name="Kuo A."/>
            <person name="Mondo S."/>
            <person name="Pangilinan J."/>
            <person name="Riley R."/>
            <person name="Labutti K."/>
            <person name="Andreopoulos B."/>
            <person name="Lipzen A."/>
            <person name="Chen C."/>
            <person name="Yanf M."/>
            <person name="Daum C."/>
            <person name="Ng V."/>
            <person name="Clum A."/>
            <person name="Steindorff A."/>
            <person name="Ohm R."/>
            <person name="Martin F."/>
            <person name="Silar P."/>
            <person name="Natvig D."/>
            <person name="Lalanne C."/>
            <person name="Gautier V."/>
            <person name="Ament-Velasquez S.L."/>
            <person name="Kruys A."/>
            <person name="Hutchinson M.I."/>
            <person name="Powell A.J."/>
            <person name="Barry K."/>
            <person name="Miller A.N."/>
            <person name="Grigoriev I.V."/>
            <person name="Debuchy R."/>
            <person name="Gladieux P."/>
            <person name="Thoren M.H."/>
            <person name="Johannesson H."/>
        </authorList>
    </citation>
    <scope>NUCLEOTIDE SEQUENCE</scope>
    <source>
        <strain evidence="4">8032-3</strain>
    </source>
</reference>
<dbReference type="Pfam" id="PF11951">
    <property type="entry name" value="Fungal_trans_2"/>
    <property type="match status" value="1"/>
</dbReference>
<sequence>MHMRVARASRVERTTTSCGECRRRKQRCNQGRPCSNCARRFPQPACEYKSTERRPASHVEETSQGLLPLAQSTTYSDAAADCDSPLSLRPKPPLQMPWPELHDPKVGEVVRWSGIDVPTQFPGLVSSQNPWNSPWAAAPGTLGPSGLPVCDDTCAMHQDAAYDVPSPLPGTQTIPSRFSSAEWHPANTDEVISWIANFDISTSYSHLWLAASPAEEAPHLPAAPTKQDTDLLRIFVNLLSRFKASLDGNPDSSNPYNKYYVPFCLKTPILTQVAIHTAACFLSETGHLDERVAMAHKGLSIRLLNDHLRSESSSSDEVIAAVIQLIVDEWYWGETNDLRAHLRGLREMIRLRGGFRNLGLYGLISRLAIISDNSIALSFEISPFLQDGPEFELLESTKVPLRLAHNTPLVSPLPRFIDCAEALKLHPATASILDDVRFLISTVLALSDAASAKELQKVCTTSAWIHDRISKLPDYSPLVRCPSTAAPAGAAADDKGSGNNGGVEVSDDVTHGDVQQGDARSGPSGTGSGIQGQKGEQGQECVVPRAEPEPPDYLYQSVRLAALMYSRAIMERQPFSSVVAQADFLQLWTTMWRVPLATWKGVLGVFNWAVLPVTPAASGTPHDRSVKSMLTNSTLQMSLDNWELTSGAMKSGLSLQRWLGRGAGAPANAEAVDAASDHGSRGSFASSHDTHV</sequence>
<evidence type="ECO:0000313" key="4">
    <source>
        <dbReference type="EMBL" id="KAK1771263.1"/>
    </source>
</evidence>
<keyword evidence="1" id="KW-0539">Nucleus</keyword>
<comment type="caution">
    <text evidence="4">The sequence shown here is derived from an EMBL/GenBank/DDBJ whole genome shotgun (WGS) entry which is preliminary data.</text>
</comment>
<evidence type="ECO:0000256" key="2">
    <source>
        <dbReference type="SAM" id="MobiDB-lite"/>
    </source>
</evidence>
<dbReference type="Pfam" id="PF00172">
    <property type="entry name" value="Zn_clus"/>
    <property type="match status" value="1"/>
</dbReference>
<dbReference type="GO" id="GO:0008270">
    <property type="term" value="F:zinc ion binding"/>
    <property type="evidence" value="ECO:0007669"/>
    <property type="project" value="InterPro"/>
</dbReference>
<evidence type="ECO:0000313" key="5">
    <source>
        <dbReference type="Proteomes" id="UP001244011"/>
    </source>
</evidence>
<dbReference type="PANTHER" id="PTHR37540">
    <property type="entry name" value="TRANSCRIPTION FACTOR (ACR-2), PUTATIVE-RELATED-RELATED"/>
    <property type="match status" value="1"/>
</dbReference>
<dbReference type="SMART" id="SM00066">
    <property type="entry name" value="GAL4"/>
    <property type="match status" value="1"/>
</dbReference>
<accession>A0AAJ0C6W4</accession>
<dbReference type="Gene3D" id="4.10.240.10">
    <property type="entry name" value="Zn(2)-C6 fungal-type DNA-binding domain"/>
    <property type="match status" value="1"/>
</dbReference>
<dbReference type="GO" id="GO:0000981">
    <property type="term" value="F:DNA-binding transcription factor activity, RNA polymerase II-specific"/>
    <property type="evidence" value="ECO:0007669"/>
    <property type="project" value="InterPro"/>
</dbReference>
<proteinExistence type="predicted"/>
<feature type="domain" description="Zn(2)-C6 fungal-type" evidence="3">
    <location>
        <begin position="17"/>
        <end position="48"/>
    </location>
</feature>
<dbReference type="EMBL" id="MU838999">
    <property type="protein sequence ID" value="KAK1771263.1"/>
    <property type="molecule type" value="Genomic_DNA"/>
</dbReference>
<gene>
    <name evidence="4" type="ORF">QBC33DRAFT_238643</name>
</gene>
<dbReference type="SUPFAM" id="SSF57701">
    <property type="entry name" value="Zn2/Cys6 DNA-binding domain"/>
    <property type="match status" value="1"/>
</dbReference>
<feature type="region of interest" description="Disordered" evidence="2">
    <location>
        <begin position="486"/>
        <end position="548"/>
    </location>
</feature>